<comment type="caution">
    <text evidence="1">The sequence shown here is derived from an EMBL/GenBank/DDBJ whole genome shotgun (WGS) entry which is preliminary data.</text>
</comment>
<protein>
    <recommendedName>
        <fullName evidence="3">DUF4325 domain-containing protein</fullName>
    </recommendedName>
</protein>
<name>A0A2U2X805_9FLAO</name>
<organism evidence="1 2">
    <name type="scientific">Algibacter marinivivus</name>
    <dbReference type="NCBI Taxonomy" id="2100723"/>
    <lineage>
        <taxon>Bacteria</taxon>
        <taxon>Pseudomonadati</taxon>
        <taxon>Bacteroidota</taxon>
        <taxon>Flavobacteriia</taxon>
        <taxon>Flavobacteriales</taxon>
        <taxon>Flavobacteriaceae</taxon>
        <taxon>Algibacter</taxon>
    </lineage>
</organism>
<gene>
    <name evidence="1" type="ORF">DIS18_05010</name>
</gene>
<evidence type="ECO:0008006" key="3">
    <source>
        <dbReference type="Google" id="ProtNLM"/>
    </source>
</evidence>
<keyword evidence="2" id="KW-1185">Reference proteome</keyword>
<reference evidence="1" key="1">
    <citation type="submission" date="2018-05" db="EMBL/GenBank/DDBJ databases">
        <title>Algibacter marinivivus sp. nov., isolated from sample around a algae.</title>
        <authorList>
            <person name="Zhong X."/>
        </authorList>
    </citation>
    <scope>NUCLEOTIDE SEQUENCE [LARGE SCALE GENOMIC DNA]</scope>
    <source>
        <strain evidence="1">ZY111</strain>
    </source>
</reference>
<evidence type="ECO:0000313" key="1">
    <source>
        <dbReference type="EMBL" id="PWH83916.1"/>
    </source>
</evidence>
<dbReference type="AlphaFoldDB" id="A0A2U2X805"/>
<reference evidence="1" key="2">
    <citation type="submission" date="2018-05" db="EMBL/GenBank/DDBJ databases">
        <authorList>
            <person name="Lanie J.A."/>
            <person name="Ng W.-L."/>
            <person name="Kazmierczak K.M."/>
            <person name="Andrzejewski T.M."/>
            <person name="Davidsen T.M."/>
            <person name="Wayne K.J."/>
            <person name="Tettelin H."/>
            <person name="Glass J.I."/>
            <person name="Rusch D."/>
            <person name="Podicherti R."/>
            <person name="Tsui H.-C.T."/>
            <person name="Winkler M.E."/>
        </authorList>
    </citation>
    <scope>NUCLEOTIDE SEQUENCE [LARGE SCALE GENOMIC DNA]</scope>
    <source>
        <strain evidence="1">ZY111</strain>
    </source>
</reference>
<dbReference type="Proteomes" id="UP000245375">
    <property type="component" value="Unassembled WGS sequence"/>
</dbReference>
<dbReference type="EMBL" id="QFRI01000001">
    <property type="protein sequence ID" value="PWH83916.1"/>
    <property type="molecule type" value="Genomic_DNA"/>
</dbReference>
<evidence type="ECO:0000313" key="2">
    <source>
        <dbReference type="Proteomes" id="UP000245375"/>
    </source>
</evidence>
<sequence>MSTTYKRKTVKKIMPNNNLNNQNSIVIDLSKYRGNNSSAFIGRLQGENVRKEVKLDNLDTQNQKINVFIPLGTTSFNPSFFLGLFYKSFKKLKGREGFNEIFTFTFDEKEIDIIKEIIKENISEALRYAQNALDDFNNGFRF</sequence>
<accession>A0A2U2X805</accession>
<proteinExistence type="predicted"/>